<reference evidence="4 5" key="1">
    <citation type="submission" date="2016-10" db="EMBL/GenBank/DDBJ databases">
        <authorList>
            <person name="de Groot N.N."/>
        </authorList>
    </citation>
    <scope>NUCLEOTIDE SEQUENCE [LARGE SCALE GENOMIC DNA]</scope>
    <source>
        <strain evidence="4 5">DSM 29316</strain>
    </source>
</reference>
<dbReference type="STRING" id="871651.SAMN05421688_2956"/>
<organism evidence="4 5">
    <name type="scientific">Poseidonocella pacifica</name>
    <dbReference type="NCBI Taxonomy" id="871651"/>
    <lineage>
        <taxon>Bacteria</taxon>
        <taxon>Pseudomonadati</taxon>
        <taxon>Pseudomonadota</taxon>
        <taxon>Alphaproteobacteria</taxon>
        <taxon>Rhodobacterales</taxon>
        <taxon>Roseobacteraceae</taxon>
        <taxon>Poseidonocella</taxon>
    </lineage>
</organism>
<evidence type="ECO:0000256" key="1">
    <source>
        <dbReference type="ARBA" id="ARBA00004196"/>
    </source>
</evidence>
<dbReference type="OrthoDB" id="9806939at2"/>
<proteinExistence type="predicted"/>
<evidence type="ECO:0000313" key="4">
    <source>
        <dbReference type="EMBL" id="SFB11266.1"/>
    </source>
</evidence>
<dbReference type="RefSeq" id="WP_092066252.1">
    <property type="nucleotide sequence ID" value="NZ_FOJU01000005.1"/>
</dbReference>
<dbReference type="EMBL" id="FOJU01000005">
    <property type="protein sequence ID" value="SFB11266.1"/>
    <property type="molecule type" value="Genomic_DNA"/>
</dbReference>
<dbReference type="AlphaFoldDB" id="A0A1I0YES8"/>
<dbReference type="InterPro" id="IPR050465">
    <property type="entry name" value="UPF0194_transport"/>
</dbReference>
<dbReference type="Gene3D" id="2.40.30.170">
    <property type="match status" value="1"/>
</dbReference>
<keyword evidence="2" id="KW-0175">Coiled coil</keyword>
<evidence type="ECO:0000256" key="3">
    <source>
        <dbReference type="SAM" id="Phobius"/>
    </source>
</evidence>
<sequence>MTRQDVPGPPELPALIRDLSAFSGAAEAFWPRFADIARGLSQAEAVVIFWRPREGEEIWRRLAASPQSAPEIALETVVKPAIMRQARREGIARGEEAGATLLLSVLQVTDEAQEVVLLARYRGAPRDTGLVMARLQALSSVPLAFDAGRKVRQASRDAARLSLTLELLGKVLDCDGFDRAALTFVNGLSEQFACESVSFVWRAREGMRLRAISHAEGLDRRTEASALVEEAAQEALTQGTEVVWPNSDRTVAQAHGRYAALVQPGHLITLPMIETSPDGKSRPLGAVVLERQSMPFTAAEQWALRMHCEMVQSPLSWLHRDTRWLPVRLGRAITPSIPRWLRPRSGAGKRLLVLALALVVGALFVPVPFNVTGTAILKTDAMAFVGAPFDGYIEDSTIILGDEVTKGTTLFTLARTELVLERSTLLAELAQANRDAEIRRSLDQLPEMRIAQAKAEEVKARLLQIDQRLASATATAPIDGVVVEGEPGKKIGEAVRRGEAVVTLAALSSLYVEAAISERDLAFLEQGQGVRLTLLARPDETFRFDVDRIIPASAVQDADNVFPIRMSAPDADNPTTEWWLPGMTGVAKVSVGNRPLGWIATRRVVDYLRLLLWF</sequence>
<evidence type="ECO:0000256" key="2">
    <source>
        <dbReference type="ARBA" id="ARBA00023054"/>
    </source>
</evidence>
<gene>
    <name evidence="4" type="ORF">SAMN05421688_2956</name>
</gene>
<feature type="transmembrane region" description="Helical" evidence="3">
    <location>
        <begin position="351"/>
        <end position="369"/>
    </location>
</feature>
<keyword evidence="3" id="KW-0812">Transmembrane</keyword>
<name>A0A1I0YES8_9RHOB</name>
<dbReference type="GO" id="GO:0030313">
    <property type="term" value="C:cell envelope"/>
    <property type="evidence" value="ECO:0007669"/>
    <property type="project" value="UniProtKB-SubCell"/>
</dbReference>
<dbReference type="SUPFAM" id="SSF111369">
    <property type="entry name" value="HlyD-like secretion proteins"/>
    <property type="match status" value="1"/>
</dbReference>
<keyword evidence="3" id="KW-1133">Transmembrane helix</keyword>
<evidence type="ECO:0000313" key="5">
    <source>
        <dbReference type="Proteomes" id="UP000198796"/>
    </source>
</evidence>
<dbReference type="Proteomes" id="UP000198796">
    <property type="component" value="Unassembled WGS sequence"/>
</dbReference>
<dbReference type="PANTHER" id="PTHR32347:SF23">
    <property type="entry name" value="BLL5650 PROTEIN"/>
    <property type="match status" value="1"/>
</dbReference>
<dbReference type="PANTHER" id="PTHR32347">
    <property type="entry name" value="EFFLUX SYSTEM COMPONENT YKNX-RELATED"/>
    <property type="match status" value="1"/>
</dbReference>
<keyword evidence="5" id="KW-1185">Reference proteome</keyword>
<comment type="subcellular location">
    <subcellularLocation>
        <location evidence="1">Cell envelope</location>
    </subcellularLocation>
</comment>
<keyword evidence="3" id="KW-0472">Membrane</keyword>
<accession>A0A1I0YES8</accession>
<protein>
    <submittedName>
        <fullName evidence="4">Multidrug efflux pump subunit AcrA (Membrane-fusion protein)</fullName>
    </submittedName>
</protein>